<dbReference type="EMBL" id="BAAAGF010000001">
    <property type="protein sequence ID" value="GAA0735905.1"/>
    <property type="molecule type" value="Genomic_DNA"/>
</dbReference>
<evidence type="ECO:0008006" key="3">
    <source>
        <dbReference type="Google" id="ProtNLM"/>
    </source>
</evidence>
<protein>
    <recommendedName>
        <fullName evidence="3">SinI restriction endonuclease</fullName>
    </recommendedName>
</protein>
<comment type="caution">
    <text evidence="1">The sequence shown here is derived from an EMBL/GenBank/DDBJ whole genome shotgun (WGS) entry which is preliminary data.</text>
</comment>
<keyword evidence="2" id="KW-1185">Reference proteome</keyword>
<gene>
    <name evidence="1" type="ORF">GCM10009431_01230</name>
</gene>
<evidence type="ECO:0000313" key="1">
    <source>
        <dbReference type="EMBL" id="GAA0735905.1"/>
    </source>
</evidence>
<reference evidence="2" key="1">
    <citation type="journal article" date="2019" name="Int. J. Syst. Evol. Microbiol.">
        <title>The Global Catalogue of Microorganisms (GCM) 10K type strain sequencing project: providing services to taxonomists for standard genome sequencing and annotation.</title>
        <authorList>
            <consortium name="The Broad Institute Genomics Platform"/>
            <consortium name="The Broad Institute Genome Sequencing Center for Infectious Disease"/>
            <person name="Wu L."/>
            <person name="Ma J."/>
        </authorList>
    </citation>
    <scope>NUCLEOTIDE SEQUENCE [LARGE SCALE GENOMIC DNA]</scope>
    <source>
        <strain evidence="2">JCM 15976</strain>
    </source>
</reference>
<dbReference type="Proteomes" id="UP001500736">
    <property type="component" value="Unassembled WGS sequence"/>
</dbReference>
<dbReference type="InterPro" id="IPR019070">
    <property type="entry name" value="Restrct_endonuc_II_SinI"/>
</dbReference>
<accession>A0ABP3UJ06</accession>
<organism evidence="1 2">
    <name type="scientific">Gaetbulibacter jejuensis</name>
    <dbReference type="NCBI Taxonomy" id="584607"/>
    <lineage>
        <taxon>Bacteria</taxon>
        <taxon>Pseudomonadati</taxon>
        <taxon>Bacteroidota</taxon>
        <taxon>Flavobacteriia</taxon>
        <taxon>Flavobacteriales</taxon>
        <taxon>Flavobacteriaceae</taxon>
        <taxon>Gaetbulibacter</taxon>
    </lineage>
</organism>
<sequence length="248" mass="28373">MDKYLFDEKDFSNVPKYIAMHAKSRYDKALDVVAQNAFSDIRNLPNLRYPKKVKGVAQPIPLQEYVGKWVEAYFKGFDNRPSQRTANKSSTFADPIMALTLSYRSSNLAPKDLGFIEEGHGILMTTENLIGDMLEEYLALELAGTGWYCCWGSCIDAVDFCQDKGRLLQVKNSDNSENSSSSRVRNGTTIEKWYRRKSKKYNTFNWAKLVAMTGVKTLSEQNFRLFVEKTIKANPSCIYIDPTNKHIR</sequence>
<dbReference type="Pfam" id="PF09570">
    <property type="entry name" value="RE_SinI"/>
    <property type="match status" value="1"/>
</dbReference>
<name>A0ABP3UJ06_9FLAO</name>
<evidence type="ECO:0000313" key="2">
    <source>
        <dbReference type="Proteomes" id="UP001500736"/>
    </source>
</evidence>
<proteinExistence type="predicted"/>
<dbReference type="RefSeq" id="WP_343795094.1">
    <property type="nucleotide sequence ID" value="NZ_BAAAGF010000001.1"/>
</dbReference>